<dbReference type="AlphaFoldDB" id="A0A930Y162"/>
<dbReference type="Proteomes" id="UP000646211">
    <property type="component" value="Unassembled WGS sequence"/>
</dbReference>
<accession>A0A930Y162</accession>
<comment type="caution">
    <text evidence="1">The sequence shown here is derived from an EMBL/GenBank/DDBJ whole genome shotgun (WGS) entry which is preliminary data.</text>
</comment>
<keyword evidence="2" id="KW-1185">Reference proteome</keyword>
<sequence>MRKIAFIIPPSVKILDLAGPLQVFTEVKFYDFELELEFYSYTEETVCNSGLVFGKIAHYSEANLKEGDYILWRVVKQQNVITNWTNKWETRRITFSATYDFRSGKKKSVKATDLQDEKNRL</sequence>
<evidence type="ECO:0000313" key="1">
    <source>
        <dbReference type="EMBL" id="MBF2709129.1"/>
    </source>
</evidence>
<gene>
    <name evidence="1" type="ORF">IR213_11065</name>
</gene>
<protein>
    <submittedName>
        <fullName evidence="1">Uncharacterized protein</fullName>
    </submittedName>
</protein>
<organism evidence="1 2">
    <name type="scientific">Flavobacterium soyangense</name>
    <dbReference type="NCBI Taxonomy" id="2023265"/>
    <lineage>
        <taxon>Bacteria</taxon>
        <taxon>Pseudomonadati</taxon>
        <taxon>Bacteroidota</taxon>
        <taxon>Flavobacteriia</taxon>
        <taxon>Flavobacteriales</taxon>
        <taxon>Flavobacteriaceae</taxon>
        <taxon>Flavobacterium</taxon>
    </lineage>
</organism>
<reference evidence="1" key="1">
    <citation type="submission" date="2020-11" db="EMBL/GenBank/DDBJ databases">
        <title>Genome of Flavobacterium soyangense.</title>
        <authorList>
            <person name="Liu Q."/>
            <person name="Xin Y.-H."/>
        </authorList>
    </citation>
    <scope>NUCLEOTIDE SEQUENCE</scope>
    <source>
        <strain evidence="1">CGMCC 1.13493</strain>
    </source>
</reference>
<dbReference type="EMBL" id="JADHEC010000024">
    <property type="protein sequence ID" value="MBF2709129.1"/>
    <property type="molecule type" value="Genomic_DNA"/>
</dbReference>
<dbReference type="RefSeq" id="WP_194312383.1">
    <property type="nucleotide sequence ID" value="NZ_JADHEC010000024.1"/>
</dbReference>
<evidence type="ECO:0000313" key="2">
    <source>
        <dbReference type="Proteomes" id="UP000646211"/>
    </source>
</evidence>
<name>A0A930Y162_9FLAO</name>
<proteinExistence type="predicted"/>